<keyword evidence="2" id="KW-0732">Signal</keyword>
<evidence type="ECO:0000313" key="3">
    <source>
        <dbReference type="EMBL" id="GGL17764.1"/>
    </source>
</evidence>
<reference evidence="3" key="1">
    <citation type="journal article" date="2014" name="Int. J. Syst. Evol. Microbiol.">
        <title>Complete genome sequence of Corynebacterium casei LMG S-19264T (=DSM 44701T), isolated from a smear-ripened cheese.</title>
        <authorList>
            <consortium name="US DOE Joint Genome Institute (JGI-PGF)"/>
            <person name="Walter F."/>
            <person name="Albersmeier A."/>
            <person name="Kalinowski J."/>
            <person name="Ruckert C."/>
        </authorList>
    </citation>
    <scope>NUCLEOTIDE SEQUENCE</scope>
    <source>
        <strain evidence="3">CGMCC 4.7299</strain>
    </source>
</reference>
<protein>
    <recommendedName>
        <fullName evidence="5">DUF3307 domain-containing protein</fullName>
    </recommendedName>
</protein>
<dbReference type="EMBL" id="BMMX01000058">
    <property type="protein sequence ID" value="GGL17764.1"/>
    <property type="molecule type" value="Genomic_DNA"/>
</dbReference>
<feature type="signal peptide" evidence="2">
    <location>
        <begin position="1"/>
        <end position="23"/>
    </location>
</feature>
<name>A0A8J3C7X0_9ACTN</name>
<keyword evidence="1" id="KW-0812">Transmembrane</keyword>
<feature type="chain" id="PRO_5038526128" description="DUF3307 domain-containing protein" evidence="2">
    <location>
        <begin position="24"/>
        <end position="191"/>
    </location>
</feature>
<gene>
    <name evidence="3" type="ORF">GCM10012284_60480</name>
</gene>
<dbReference type="RefSeq" id="WP_189082744.1">
    <property type="nucleotide sequence ID" value="NZ_BMMX01000058.1"/>
</dbReference>
<evidence type="ECO:0000313" key="4">
    <source>
        <dbReference type="Proteomes" id="UP000656042"/>
    </source>
</evidence>
<feature type="transmembrane region" description="Helical" evidence="1">
    <location>
        <begin position="153"/>
        <end position="172"/>
    </location>
</feature>
<comment type="caution">
    <text evidence="3">The sequence shown here is derived from an EMBL/GenBank/DDBJ whole genome shotgun (WGS) entry which is preliminary data.</text>
</comment>
<evidence type="ECO:0000256" key="2">
    <source>
        <dbReference type="SAM" id="SignalP"/>
    </source>
</evidence>
<proteinExistence type="predicted"/>
<keyword evidence="1" id="KW-1133">Transmembrane helix</keyword>
<organism evidence="3 4">
    <name type="scientific">Mangrovihabitans endophyticus</name>
    <dbReference type="NCBI Taxonomy" id="1751298"/>
    <lineage>
        <taxon>Bacteria</taxon>
        <taxon>Bacillati</taxon>
        <taxon>Actinomycetota</taxon>
        <taxon>Actinomycetes</taxon>
        <taxon>Micromonosporales</taxon>
        <taxon>Micromonosporaceae</taxon>
        <taxon>Mangrovihabitans</taxon>
    </lineage>
</organism>
<accession>A0A8J3C7X0</accession>
<keyword evidence="4" id="KW-1185">Reference proteome</keyword>
<sequence>MSLDLTYSTATALAFLGTLAALGAGHLPGDIAVQSNADATGKAMPGNDRLAAGAHPWTGWGHCARHTLTYLACQAVAVFLVLLVVPVPLPGAIAALAFSGATHAVIDRRWLVARLLAAKGCTSWKDMTFWADQSLHWAAMFLAALIAARTHTFHKAGLVAGFGVLLIAYALFAEHRHARGVAAGPAPTDRL</sequence>
<reference evidence="3" key="2">
    <citation type="submission" date="2020-09" db="EMBL/GenBank/DDBJ databases">
        <authorList>
            <person name="Sun Q."/>
            <person name="Zhou Y."/>
        </authorList>
    </citation>
    <scope>NUCLEOTIDE SEQUENCE</scope>
    <source>
        <strain evidence="3">CGMCC 4.7299</strain>
    </source>
</reference>
<evidence type="ECO:0000256" key="1">
    <source>
        <dbReference type="SAM" id="Phobius"/>
    </source>
</evidence>
<evidence type="ECO:0008006" key="5">
    <source>
        <dbReference type="Google" id="ProtNLM"/>
    </source>
</evidence>
<feature type="transmembrane region" description="Helical" evidence="1">
    <location>
        <begin position="75"/>
        <end position="106"/>
    </location>
</feature>
<keyword evidence="1" id="KW-0472">Membrane</keyword>
<dbReference type="AlphaFoldDB" id="A0A8J3C7X0"/>
<dbReference type="Proteomes" id="UP000656042">
    <property type="component" value="Unassembled WGS sequence"/>
</dbReference>